<dbReference type="PROSITE" id="PS51257">
    <property type="entry name" value="PROKAR_LIPOPROTEIN"/>
    <property type="match status" value="1"/>
</dbReference>
<feature type="transmembrane region" description="Helical" evidence="1">
    <location>
        <begin position="519"/>
        <end position="540"/>
    </location>
</feature>
<feature type="transmembrane region" description="Helical" evidence="1">
    <location>
        <begin position="197"/>
        <end position="218"/>
    </location>
</feature>
<keyword evidence="1" id="KW-0472">Membrane</keyword>
<feature type="chain" id="PRO_5023820791" description="Glycosyltransferase RgtA/B/C/D-like domain-containing protein" evidence="2">
    <location>
        <begin position="28"/>
        <end position="628"/>
    </location>
</feature>
<feature type="transmembrane region" description="Helical" evidence="1">
    <location>
        <begin position="120"/>
        <end position="145"/>
    </location>
</feature>
<feature type="transmembrane region" description="Helical" evidence="1">
    <location>
        <begin position="230"/>
        <end position="250"/>
    </location>
</feature>
<keyword evidence="1" id="KW-0812">Transmembrane</keyword>
<gene>
    <name evidence="3" type="ORF">EMO92_05215</name>
</gene>
<proteinExistence type="predicted"/>
<evidence type="ECO:0000313" key="4">
    <source>
        <dbReference type="Proteomes" id="UP000326251"/>
    </source>
</evidence>
<feature type="transmembrane region" description="Helical" evidence="1">
    <location>
        <begin position="322"/>
        <end position="344"/>
    </location>
</feature>
<evidence type="ECO:0000256" key="1">
    <source>
        <dbReference type="SAM" id="Phobius"/>
    </source>
</evidence>
<feature type="transmembrane region" description="Helical" evidence="1">
    <location>
        <begin position="566"/>
        <end position="586"/>
    </location>
</feature>
<accession>A0A5J5E8Q6</accession>
<evidence type="ECO:0008006" key="5">
    <source>
        <dbReference type="Google" id="ProtNLM"/>
    </source>
</evidence>
<dbReference type="EMBL" id="RZUG01000006">
    <property type="protein sequence ID" value="KAA8825635.1"/>
    <property type="molecule type" value="Genomic_DNA"/>
</dbReference>
<reference evidence="3 4" key="1">
    <citation type="journal article" date="2019" name="Syst. Appl. Microbiol.">
        <title>Characterization of Bifidobacterium species in feaces of the Egyptian fruit bat: Description of B. vespertilionis sp. nov. and B. rousetti sp. nov.</title>
        <authorList>
            <person name="Modesto M."/>
            <person name="Satti M."/>
            <person name="Watanabe K."/>
            <person name="Puglisi E."/>
            <person name="Morelli L."/>
            <person name="Huang C.-H."/>
            <person name="Liou J.-S."/>
            <person name="Miyashita M."/>
            <person name="Tamura T."/>
            <person name="Saito S."/>
            <person name="Mori K."/>
            <person name="Huang L."/>
            <person name="Sciavilla P."/>
            <person name="Sandri C."/>
            <person name="Spiezio C."/>
            <person name="Vitali F."/>
            <person name="Cavalieri D."/>
            <person name="Perpetuini G."/>
            <person name="Tofalo R."/>
            <person name="Bonetti A."/>
            <person name="Arita M."/>
            <person name="Mattarelli P."/>
        </authorList>
    </citation>
    <scope>NUCLEOTIDE SEQUENCE [LARGE SCALE GENOMIC DNA]</scope>
    <source>
        <strain evidence="3 4">RST19</strain>
    </source>
</reference>
<dbReference type="Proteomes" id="UP000326251">
    <property type="component" value="Unassembled WGS sequence"/>
</dbReference>
<keyword evidence="1" id="KW-1133">Transmembrane helix</keyword>
<protein>
    <recommendedName>
        <fullName evidence="5">Glycosyltransferase RgtA/B/C/D-like domain-containing protein</fullName>
    </recommendedName>
</protein>
<dbReference type="RefSeq" id="WP_150335474.1">
    <property type="nucleotide sequence ID" value="NZ_RZUG01000006.1"/>
</dbReference>
<name>A0A5J5E8Q6_9BIFI</name>
<dbReference type="Pfam" id="PF19484">
    <property type="entry name" value="DUF6020"/>
    <property type="match status" value="1"/>
</dbReference>
<comment type="caution">
    <text evidence="3">The sequence shown here is derived from an EMBL/GenBank/DDBJ whole genome shotgun (WGS) entry which is preliminary data.</text>
</comment>
<organism evidence="3 4">
    <name type="scientific">Bifidobacterium reuteri</name>
    <dbReference type="NCBI Taxonomy" id="983706"/>
    <lineage>
        <taxon>Bacteria</taxon>
        <taxon>Bacillati</taxon>
        <taxon>Actinomycetota</taxon>
        <taxon>Actinomycetes</taxon>
        <taxon>Bifidobacteriales</taxon>
        <taxon>Bifidobacteriaceae</taxon>
        <taxon>Bifidobacterium</taxon>
    </lineage>
</organism>
<keyword evidence="2" id="KW-0732">Signal</keyword>
<sequence>MMFGKVRPSRMAQVALCVLGGLTIACADQAATRAVFGPFDILFWMKSFVLAGLLLIVFMAGERLIATLPDRTTESDSAASDSGGKSTVIRAMRCVSQGLAAHWLNNKLDRFDRLGLIPRLLICGAVIGICWMPVIVMLAPGTIWFDTGDQIAQFFGISAYGQPAGAISSHHPVLDTLVFGGAAWLGDTLTGNYQNGLIVYLAVQVAATILGLAALCLYVRHIGCGRAYGLLMLVFFSVFPAFPIFTMSIVKDSLHMVFLIPWLIMMAETVRTGLEALASRRFLAGLLVLSLGCALTTMTGLYITVLSLLALPVVAATRRRRLTALAAALGVALLAVVIFPAAVAGPLKVAKEDSNQILVVPMQMTARYALDHPHDITPAERRAVDTVNHVPFDHMASRYNPYLADPIIQYSLRDANGVPDYARAWVQMGLRHPDSYLIAFASLESGWFSFLRAPQYSTAPAVSLASLDRVAGQAIGNQMDLQIFNAYSKPFRQMPAYVENRAGQSAAHAWWNAWRSLPIIRILTFTSVWTFVLPLFLVYCRLGRAAASAEPAASGMRDGRAARRQSWFPFAVPLVWSLLSLLPNAISIPLKPTATRYMLWSLIMVPLLIGVLRADAVHPERLWRQKGV</sequence>
<evidence type="ECO:0000313" key="3">
    <source>
        <dbReference type="EMBL" id="KAA8825635.1"/>
    </source>
</evidence>
<feature type="signal peptide" evidence="2">
    <location>
        <begin position="1"/>
        <end position="27"/>
    </location>
</feature>
<feature type="transmembrane region" description="Helical" evidence="1">
    <location>
        <begin position="286"/>
        <end position="310"/>
    </location>
</feature>
<dbReference type="InterPro" id="IPR046062">
    <property type="entry name" value="DUF6020"/>
</dbReference>
<evidence type="ECO:0000256" key="2">
    <source>
        <dbReference type="SAM" id="SignalP"/>
    </source>
</evidence>
<dbReference type="AlphaFoldDB" id="A0A5J5E8Q6"/>
<feature type="transmembrane region" description="Helical" evidence="1">
    <location>
        <begin position="598"/>
        <end position="616"/>
    </location>
</feature>
<feature type="transmembrane region" description="Helical" evidence="1">
    <location>
        <begin position="43"/>
        <end position="61"/>
    </location>
</feature>